<evidence type="ECO:0000313" key="9">
    <source>
        <dbReference type="Proteomes" id="UP000050580"/>
    </source>
</evidence>
<dbReference type="InterPro" id="IPR018187">
    <property type="entry name" value="Asp/Glu_racemase_AS_1"/>
</dbReference>
<dbReference type="GO" id="GO:0008881">
    <property type="term" value="F:glutamate racemase activity"/>
    <property type="evidence" value="ECO:0007669"/>
    <property type="project" value="UniProtKB-UniRule"/>
</dbReference>
<dbReference type="InterPro" id="IPR033134">
    <property type="entry name" value="Asp/Glu_racemase_AS_2"/>
</dbReference>
<feature type="binding site" evidence="7">
    <location>
        <begin position="44"/>
        <end position="45"/>
    </location>
    <ligand>
        <name>substrate</name>
    </ligand>
</feature>
<dbReference type="PATRIC" id="fig|1610491.3.peg.1618"/>
<dbReference type="AlphaFoldDB" id="A0A0U1PZX9"/>
<protein>
    <recommendedName>
        <fullName evidence="2 7">Glutamate racemase</fullName>
        <ecNumber evidence="2 7">5.1.1.3</ecNumber>
    </recommendedName>
</protein>
<dbReference type="EC" id="5.1.1.3" evidence="2 7"/>
<keyword evidence="3 7" id="KW-0133">Cell shape</keyword>
<dbReference type="NCBIfam" id="TIGR00067">
    <property type="entry name" value="glut_race"/>
    <property type="match status" value="1"/>
</dbReference>
<name>A0A0U1PZX9_9BURK</name>
<comment type="catalytic activity">
    <reaction evidence="1 7">
        <text>L-glutamate = D-glutamate</text>
        <dbReference type="Rhea" id="RHEA:12813"/>
        <dbReference type="ChEBI" id="CHEBI:29985"/>
        <dbReference type="ChEBI" id="CHEBI:29986"/>
        <dbReference type="EC" id="5.1.1.3"/>
    </reaction>
</comment>
<evidence type="ECO:0000256" key="6">
    <source>
        <dbReference type="ARBA" id="ARBA00023316"/>
    </source>
</evidence>
<evidence type="ECO:0000256" key="4">
    <source>
        <dbReference type="ARBA" id="ARBA00022984"/>
    </source>
</evidence>
<dbReference type="InterPro" id="IPR001920">
    <property type="entry name" value="Asp/Glu_race"/>
</dbReference>
<dbReference type="STRING" id="1610491.AAV94_07625"/>
<dbReference type="InterPro" id="IPR004391">
    <property type="entry name" value="Glu_race"/>
</dbReference>
<evidence type="ECO:0000256" key="7">
    <source>
        <dbReference type="HAMAP-Rule" id="MF_00258"/>
    </source>
</evidence>
<evidence type="ECO:0000256" key="5">
    <source>
        <dbReference type="ARBA" id="ARBA00023235"/>
    </source>
</evidence>
<keyword evidence="4 7" id="KW-0573">Peptidoglycan synthesis</keyword>
<feature type="active site" description="Proton donor/acceptor" evidence="7">
    <location>
        <position position="188"/>
    </location>
</feature>
<dbReference type="PROSITE" id="PS00924">
    <property type="entry name" value="ASP_GLU_RACEMASE_2"/>
    <property type="match status" value="1"/>
</dbReference>
<dbReference type="HAMAP" id="MF_00258">
    <property type="entry name" value="Glu_racemase"/>
    <property type="match status" value="1"/>
</dbReference>
<gene>
    <name evidence="7" type="primary">murI</name>
    <name evidence="8" type="ORF">AAV94_07625</name>
</gene>
<comment type="caution">
    <text evidence="8">The sequence shown here is derived from an EMBL/GenBank/DDBJ whole genome shotgun (WGS) entry which is preliminary data.</text>
</comment>
<comment type="function">
    <text evidence="7">Provides the (R)-glutamate required for cell wall biosynthesis.</text>
</comment>
<dbReference type="Proteomes" id="UP000050580">
    <property type="component" value="Unassembled WGS sequence"/>
</dbReference>
<keyword evidence="5 7" id="KW-0413">Isomerase</keyword>
<feature type="binding site" evidence="7">
    <location>
        <begin position="77"/>
        <end position="78"/>
    </location>
    <ligand>
        <name>substrate</name>
    </ligand>
</feature>
<feature type="binding site" evidence="7">
    <location>
        <begin position="12"/>
        <end position="13"/>
    </location>
    <ligand>
        <name>substrate</name>
    </ligand>
</feature>
<dbReference type="UniPathway" id="UPA00219"/>
<dbReference type="GO" id="GO:0009252">
    <property type="term" value="P:peptidoglycan biosynthetic process"/>
    <property type="evidence" value="ECO:0007669"/>
    <property type="project" value="UniProtKB-UniRule"/>
</dbReference>
<sequence length="283" mass="30263">MTQPYLPIGVFDSGIGGLSILDALLQALPHEHFVYFSDAGHAPYGERNDAFVQLRCQQIVQQLLTEHAIKALVVACNTATTVAIEALREDFPVLPIIGVEPAIKPAVRITQTGHIAVLATERTLQSGKYQRLRQSLSTSVRVDDIPCPGLASAIEANDTAAIERLCRHFLVQALRPSAAPVDTVVLGCTHYPLVLPALQRLAPPQLRFVDSAAAVARHTALRLQAQRLLRPPAAGNAQARLPLTLRTSGSLPCLQAAAQRHLHAGAALHGDEPDALPAHPANA</sequence>
<dbReference type="Gene3D" id="3.40.50.1860">
    <property type="match status" value="2"/>
</dbReference>
<dbReference type="PANTHER" id="PTHR21198">
    <property type="entry name" value="GLUTAMATE RACEMASE"/>
    <property type="match status" value="1"/>
</dbReference>
<dbReference type="GO" id="GO:0008360">
    <property type="term" value="P:regulation of cell shape"/>
    <property type="evidence" value="ECO:0007669"/>
    <property type="project" value="UniProtKB-KW"/>
</dbReference>
<dbReference type="InterPro" id="IPR015942">
    <property type="entry name" value="Asp/Glu/hydantoin_racemase"/>
</dbReference>
<dbReference type="GO" id="GO:0071555">
    <property type="term" value="P:cell wall organization"/>
    <property type="evidence" value="ECO:0007669"/>
    <property type="project" value="UniProtKB-KW"/>
</dbReference>
<comment type="similarity">
    <text evidence="7">Belongs to the aspartate/glutamate racemases family.</text>
</comment>
<dbReference type="EMBL" id="LBNQ01000023">
    <property type="protein sequence ID" value="KKW68083.1"/>
    <property type="molecule type" value="Genomic_DNA"/>
</dbReference>
<comment type="pathway">
    <text evidence="7">Cell wall biogenesis; peptidoglycan biosynthesis.</text>
</comment>
<evidence type="ECO:0000256" key="1">
    <source>
        <dbReference type="ARBA" id="ARBA00001602"/>
    </source>
</evidence>
<feature type="binding site" evidence="7">
    <location>
        <begin position="189"/>
        <end position="190"/>
    </location>
    <ligand>
        <name>substrate</name>
    </ligand>
</feature>
<organism evidence="8 9">
    <name type="scientific">Lampropedia cohaerens</name>
    <dbReference type="NCBI Taxonomy" id="1610491"/>
    <lineage>
        <taxon>Bacteria</taxon>
        <taxon>Pseudomonadati</taxon>
        <taxon>Pseudomonadota</taxon>
        <taxon>Betaproteobacteria</taxon>
        <taxon>Burkholderiales</taxon>
        <taxon>Comamonadaceae</taxon>
        <taxon>Lampropedia</taxon>
    </lineage>
</organism>
<dbReference type="PANTHER" id="PTHR21198:SF2">
    <property type="entry name" value="GLUTAMATE RACEMASE"/>
    <property type="match status" value="1"/>
</dbReference>
<dbReference type="OrthoDB" id="9801055at2"/>
<dbReference type="PROSITE" id="PS00923">
    <property type="entry name" value="ASP_GLU_RACEMASE_1"/>
    <property type="match status" value="1"/>
</dbReference>
<evidence type="ECO:0000256" key="3">
    <source>
        <dbReference type="ARBA" id="ARBA00022960"/>
    </source>
</evidence>
<keyword evidence="6 7" id="KW-0961">Cell wall biogenesis/degradation</keyword>
<dbReference type="RefSeq" id="WP_046741793.1">
    <property type="nucleotide sequence ID" value="NZ_LBNQ01000023.1"/>
</dbReference>
<evidence type="ECO:0000256" key="2">
    <source>
        <dbReference type="ARBA" id="ARBA00013090"/>
    </source>
</evidence>
<dbReference type="FunFam" id="3.40.50.1860:FF:000001">
    <property type="entry name" value="Glutamate racemase"/>
    <property type="match status" value="1"/>
</dbReference>
<proteinExistence type="inferred from homology"/>
<keyword evidence="9" id="KW-1185">Reference proteome</keyword>
<reference evidence="8 9" key="1">
    <citation type="submission" date="2015-05" db="EMBL/GenBank/DDBJ databases">
        <title>Draft genome sequence of Lampropedia sp. CT6, isolated from the microbial mat of a hot water spring, located at Manikaran, India.</title>
        <authorList>
            <person name="Tripathi C."/>
            <person name="Rani P."/>
            <person name="Mahato N.K."/>
            <person name="Lal R."/>
        </authorList>
    </citation>
    <scope>NUCLEOTIDE SEQUENCE [LARGE SCALE GENOMIC DNA]</scope>
    <source>
        <strain evidence="8 9">CT6</strain>
    </source>
</reference>
<accession>A0A0U1PZX9</accession>
<dbReference type="Pfam" id="PF01177">
    <property type="entry name" value="Asp_Glu_race"/>
    <property type="match status" value="1"/>
</dbReference>
<evidence type="ECO:0000313" key="8">
    <source>
        <dbReference type="EMBL" id="KKW68083.1"/>
    </source>
</evidence>
<dbReference type="SUPFAM" id="SSF53681">
    <property type="entry name" value="Aspartate/glutamate racemase"/>
    <property type="match status" value="2"/>
</dbReference>
<feature type="active site" description="Proton donor/acceptor" evidence="7">
    <location>
        <position position="76"/>
    </location>
</feature>